<gene>
    <name evidence="3" type="ORF">OEZ85_007509</name>
</gene>
<dbReference type="InterPro" id="IPR004394">
    <property type="entry name" value="Iojap/RsfS/C7orf30"/>
</dbReference>
<organism evidence="3 4">
    <name type="scientific">Tetradesmus obliquus</name>
    <name type="common">Green alga</name>
    <name type="synonym">Acutodesmus obliquus</name>
    <dbReference type="NCBI Taxonomy" id="3088"/>
    <lineage>
        <taxon>Eukaryota</taxon>
        <taxon>Viridiplantae</taxon>
        <taxon>Chlorophyta</taxon>
        <taxon>core chlorophytes</taxon>
        <taxon>Chlorophyceae</taxon>
        <taxon>CS clade</taxon>
        <taxon>Sphaeropleales</taxon>
        <taxon>Scenedesmaceae</taxon>
        <taxon>Tetradesmus</taxon>
    </lineage>
</organism>
<sequence length="159" mass="17106">MAARAQDVCVINVRGRAGLQQQLVIASGLSQRHSHACAEAVAWQLREKARQHLQQQQQQDVADNSSSSSSNSSSDVEQLLPPLSVLGDASSDWAVLDAGAVVVHVLTERARRFYNLEGLWGGAQGRFITWLKPEQLVETKDTIGRQGVSSSSSTGAAAR</sequence>
<dbReference type="SUPFAM" id="SSF81301">
    <property type="entry name" value="Nucleotidyltransferase"/>
    <property type="match status" value="1"/>
</dbReference>
<protein>
    <recommendedName>
        <fullName evidence="5">Ribosomal silencing factor RsfS</fullName>
    </recommendedName>
</protein>
<dbReference type="Gene3D" id="3.30.460.10">
    <property type="entry name" value="Beta Polymerase, domain 2"/>
    <property type="match status" value="1"/>
</dbReference>
<proteinExistence type="inferred from homology"/>
<feature type="compositionally biased region" description="Low complexity" evidence="2">
    <location>
        <begin position="54"/>
        <end position="76"/>
    </location>
</feature>
<dbReference type="Pfam" id="PF02410">
    <property type="entry name" value="RsfS"/>
    <property type="match status" value="1"/>
</dbReference>
<name>A0ABY8TG38_TETOB</name>
<keyword evidence="4" id="KW-1185">Reference proteome</keyword>
<evidence type="ECO:0000313" key="4">
    <source>
        <dbReference type="Proteomes" id="UP001244341"/>
    </source>
</evidence>
<dbReference type="EMBL" id="CP126208">
    <property type="protein sequence ID" value="WIA08039.1"/>
    <property type="molecule type" value="Genomic_DNA"/>
</dbReference>
<feature type="region of interest" description="Disordered" evidence="2">
    <location>
        <begin position="53"/>
        <end position="76"/>
    </location>
</feature>
<evidence type="ECO:0000313" key="3">
    <source>
        <dbReference type="EMBL" id="WIA08039.1"/>
    </source>
</evidence>
<dbReference type="PANTHER" id="PTHR21043:SF0">
    <property type="entry name" value="MITOCHONDRIAL ASSEMBLY OF RIBOSOMAL LARGE SUBUNIT PROTEIN 1"/>
    <property type="match status" value="1"/>
</dbReference>
<evidence type="ECO:0000256" key="2">
    <source>
        <dbReference type="SAM" id="MobiDB-lite"/>
    </source>
</evidence>
<reference evidence="3 4" key="1">
    <citation type="submission" date="2023-05" db="EMBL/GenBank/DDBJ databases">
        <title>A 100% complete, gapless, phased diploid assembly of the Scenedesmus obliquus UTEX 3031 genome.</title>
        <authorList>
            <person name="Biondi T.C."/>
            <person name="Hanschen E.R."/>
            <person name="Kwon T."/>
            <person name="Eng W."/>
            <person name="Kruse C.P.S."/>
            <person name="Koehler S.I."/>
            <person name="Kunde Y."/>
            <person name="Gleasner C.D."/>
            <person name="You Mak K.T."/>
            <person name="Polle J."/>
            <person name="Hovde B.T."/>
            <person name="Starkenburg S.R."/>
        </authorList>
    </citation>
    <scope>NUCLEOTIDE SEQUENCE [LARGE SCALE GENOMIC DNA]</scope>
    <source>
        <strain evidence="3 4">DOE0152z</strain>
    </source>
</reference>
<comment type="similarity">
    <text evidence="1">Belongs to the Iojap/RsfS family.</text>
</comment>
<evidence type="ECO:0000256" key="1">
    <source>
        <dbReference type="ARBA" id="ARBA00010574"/>
    </source>
</evidence>
<accession>A0ABY8TG38</accession>
<dbReference type="InterPro" id="IPR043519">
    <property type="entry name" value="NT_sf"/>
</dbReference>
<dbReference type="Proteomes" id="UP001244341">
    <property type="component" value="Chromosome 1b"/>
</dbReference>
<evidence type="ECO:0008006" key="5">
    <source>
        <dbReference type="Google" id="ProtNLM"/>
    </source>
</evidence>
<dbReference type="PANTHER" id="PTHR21043">
    <property type="entry name" value="IOJAP SUPERFAMILY ORTHOLOG"/>
    <property type="match status" value="1"/>
</dbReference>